<reference evidence="2" key="1">
    <citation type="submission" date="2020-06" db="EMBL/GenBank/DDBJ databases">
        <title>Unique genomic features of the anaerobic methanotrophic archaea.</title>
        <authorList>
            <person name="Chadwick G.L."/>
            <person name="Skennerton C.T."/>
            <person name="Laso-Perez R."/>
            <person name="Leu A.O."/>
            <person name="Speth D.R."/>
            <person name="Yu H."/>
            <person name="Morgan-Lang C."/>
            <person name="Hatzenpichler R."/>
            <person name="Goudeau D."/>
            <person name="Malmstrom R."/>
            <person name="Brazelton W.J."/>
            <person name="Woyke T."/>
            <person name="Hallam S.J."/>
            <person name="Tyson G.W."/>
            <person name="Wegener G."/>
            <person name="Boetius A."/>
            <person name="Orphan V."/>
        </authorList>
    </citation>
    <scope>NUCLEOTIDE SEQUENCE</scope>
</reference>
<evidence type="ECO:0000313" key="2">
    <source>
        <dbReference type="EMBL" id="QNO51454.1"/>
    </source>
</evidence>
<sequence length="87" mass="9699">MLKEKERMFLVKVFTKPLQGLRGGGVEPHKGKKVVGKAFLQALTGLAGSWGGAPHKKKFLVKSRGFFIATMRFLLAYLLVPTFLSRH</sequence>
<keyword evidence="1" id="KW-1133">Transmembrane helix</keyword>
<keyword evidence="1" id="KW-0812">Transmembrane</keyword>
<gene>
    <name evidence="2" type="ORF">OGFGKJAA_00020</name>
</gene>
<feature type="transmembrane region" description="Helical" evidence="1">
    <location>
        <begin position="65"/>
        <end position="84"/>
    </location>
</feature>
<proteinExistence type="predicted"/>
<accession>A0A7G9YTX0</accession>
<organism evidence="2">
    <name type="scientific">Candidatus Methanophagaceae archaeon ANME-1 ERB6</name>
    <dbReference type="NCBI Taxonomy" id="2759912"/>
    <lineage>
        <taxon>Archaea</taxon>
        <taxon>Methanobacteriati</taxon>
        <taxon>Methanobacteriota</taxon>
        <taxon>Stenosarchaea group</taxon>
        <taxon>Methanomicrobia</taxon>
        <taxon>Candidatus Methanophagales</taxon>
        <taxon>Candidatus Methanophagaceae</taxon>
    </lineage>
</organism>
<dbReference type="AlphaFoldDB" id="A0A7G9YTX0"/>
<keyword evidence="1" id="KW-0472">Membrane</keyword>
<protein>
    <submittedName>
        <fullName evidence="2">Uncharacterized protein</fullName>
    </submittedName>
</protein>
<evidence type="ECO:0000256" key="1">
    <source>
        <dbReference type="SAM" id="Phobius"/>
    </source>
</evidence>
<dbReference type="EMBL" id="MT631470">
    <property type="protein sequence ID" value="QNO51454.1"/>
    <property type="molecule type" value="Genomic_DNA"/>
</dbReference>
<name>A0A7G9YTX0_9EURY</name>